<evidence type="ECO:0000313" key="10">
    <source>
        <dbReference type="EMBL" id="CEO95602.1"/>
    </source>
</evidence>
<dbReference type="GO" id="GO:0005654">
    <property type="term" value="C:nucleoplasm"/>
    <property type="evidence" value="ECO:0007669"/>
    <property type="project" value="UniProtKB-SubCell"/>
</dbReference>
<dbReference type="GO" id="GO:0043021">
    <property type="term" value="F:ribonucleoprotein complex binding"/>
    <property type="evidence" value="ECO:0007669"/>
    <property type="project" value="UniProtKB-UniRule"/>
</dbReference>
<dbReference type="PANTHER" id="PTHR19855:SF11">
    <property type="entry name" value="RIBOSOME BIOGENESIS PROTEIN WDR12"/>
    <property type="match status" value="1"/>
</dbReference>
<feature type="repeat" description="WD" evidence="7">
    <location>
        <begin position="142"/>
        <end position="182"/>
    </location>
</feature>
<dbReference type="InterPro" id="IPR020472">
    <property type="entry name" value="WD40_PAC1"/>
</dbReference>
<feature type="repeat" description="WD" evidence="7">
    <location>
        <begin position="187"/>
        <end position="229"/>
    </location>
</feature>
<keyword evidence="11" id="KW-1185">Reference proteome</keyword>
<gene>
    <name evidence="10" type="ORF">PBRA_004328</name>
</gene>
<dbReference type="STRING" id="37360.A0A0G4IKJ1"/>
<dbReference type="Pfam" id="PF08154">
    <property type="entry name" value="NLE"/>
    <property type="match status" value="1"/>
</dbReference>
<feature type="repeat" description="WD" evidence="7">
    <location>
        <begin position="346"/>
        <end position="388"/>
    </location>
</feature>
<evidence type="ECO:0000256" key="1">
    <source>
        <dbReference type="ARBA" id="ARBA00022517"/>
    </source>
</evidence>
<feature type="region of interest" description="Disordered" evidence="8">
    <location>
        <begin position="227"/>
        <end position="249"/>
    </location>
</feature>
<dbReference type="SUPFAM" id="SSF50978">
    <property type="entry name" value="WD40 repeat-like"/>
    <property type="match status" value="1"/>
</dbReference>
<dbReference type="GO" id="GO:0000463">
    <property type="term" value="P:maturation of LSU-rRNA from tricistronic rRNA transcript (SSU-rRNA, 5.8S rRNA, LSU-rRNA)"/>
    <property type="evidence" value="ECO:0007669"/>
    <property type="project" value="UniProtKB-UniRule"/>
</dbReference>
<dbReference type="PRINTS" id="PR00320">
    <property type="entry name" value="GPROTEINBRPT"/>
</dbReference>
<dbReference type="InterPro" id="IPR028599">
    <property type="entry name" value="WDR12/Ytm1"/>
</dbReference>
<dbReference type="OMA" id="DHKYVEF"/>
<dbReference type="InterPro" id="IPR036322">
    <property type="entry name" value="WD40_repeat_dom_sf"/>
</dbReference>
<feature type="domain" description="NLE" evidence="9">
    <location>
        <begin position="14"/>
        <end position="73"/>
    </location>
</feature>
<dbReference type="GO" id="GO:0000466">
    <property type="term" value="P:maturation of 5.8S rRNA from tricistronic rRNA transcript (SSU-rRNA, 5.8S rRNA, LSU-rRNA)"/>
    <property type="evidence" value="ECO:0007669"/>
    <property type="project" value="UniProtKB-UniRule"/>
</dbReference>
<dbReference type="InterPro" id="IPR019775">
    <property type="entry name" value="WD40_repeat_CS"/>
</dbReference>
<comment type="subcellular location">
    <subcellularLocation>
        <location evidence="6">Nucleus</location>
        <location evidence="6">Nucleolus</location>
    </subcellularLocation>
    <subcellularLocation>
        <location evidence="6">Nucleus</location>
        <location evidence="6">Nucleoplasm</location>
    </subcellularLocation>
</comment>
<proteinExistence type="inferred from homology"/>
<evidence type="ECO:0000256" key="7">
    <source>
        <dbReference type="PROSITE-ProRule" id="PRU00221"/>
    </source>
</evidence>
<evidence type="ECO:0000313" key="11">
    <source>
        <dbReference type="Proteomes" id="UP000039324"/>
    </source>
</evidence>
<keyword evidence="3 7" id="KW-0853">WD repeat</keyword>
<keyword evidence="2 6" id="KW-0698">rRNA processing</keyword>
<dbReference type="PROSITE" id="PS50082">
    <property type="entry name" value="WD_REPEATS_2"/>
    <property type="match status" value="3"/>
</dbReference>
<dbReference type="PANTHER" id="PTHR19855">
    <property type="entry name" value="WD40 REPEAT PROTEIN 12, 37"/>
    <property type="match status" value="1"/>
</dbReference>
<dbReference type="GO" id="GO:0005730">
    <property type="term" value="C:nucleolus"/>
    <property type="evidence" value="ECO:0007669"/>
    <property type="project" value="UniProtKB-SubCell"/>
</dbReference>
<dbReference type="GO" id="GO:0030687">
    <property type="term" value="C:preribosome, large subunit precursor"/>
    <property type="evidence" value="ECO:0007669"/>
    <property type="project" value="UniProtKB-UniRule"/>
</dbReference>
<dbReference type="InterPro" id="IPR001680">
    <property type="entry name" value="WD40_rpt"/>
</dbReference>
<protein>
    <recommendedName>
        <fullName evidence="6">Ribosome biogenesis protein WDR12 homolog</fullName>
    </recommendedName>
</protein>
<evidence type="ECO:0000256" key="6">
    <source>
        <dbReference type="HAMAP-Rule" id="MF_03029"/>
    </source>
</evidence>
<dbReference type="Pfam" id="PF00400">
    <property type="entry name" value="WD40"/>
    <property type="match status" value="6"/>
</dbReference>
<dbReference type="CDD" id="cd00200">
    <property type="entry name" value="WD40"/>
    <property type="match status" value="1"/>
</dbReference>
<evidence type="ECO:0000256" key="3">
    <source>
        <dbReference type="ARBA" id="ARBA00022574"/>
    </source>
</evidence>
<organism evidence="10 11">
    <name type="scientific">Plasmodiophora brassicae</name>
    <name type="common">Clubroot disease agent</name>
    <dbReference type="NCBI Taxonomy" id="37360"/>
    <lineage>
        <taxon>Eukaryota</taxon>
        <taxon>Sar</taxon>
        <taxon>Rhizaria</taxon>
        <taxon>Endomyxa</taxon>
        <taxon>Phytomyxea</taxon>
        <taxon>Plasmodiophorida</taxon>
        <taxon>Plasmodiophoridae</taxon>
        <taxon>Plasmodiophora</taxon>
    </lineage>
</organism>
<dbReference type="OrthoDB" id="10251381at2759"/>
<evidence type="ECO:0000256" key="2">
    <source>
        <dbReference type="ARBA" id="ARBA00022552"/>
    </source>
</evidence>
<dbReference type="HAMAP" id="MF_03029">
    <property type="entry name" value="WDR12"/>
    <property type="match status" value="1"/>
</dbReference>
<comment type="function">
    <text evidence="6">Required for maturation of ribosomal RNAs and formation of the large ribosomal subunit.</text>
</comment>
<dbReference type="Gene3D" id="2.130.10.10">
    <property type="entry name" value="YVTN repeat-like/Quinoprotein amine dehydrogenase"/>
    <property type="match status" value="1"/>
</dbReference>
<comment type="similarity">
    <text evidence="6">Belongs to the WD repeat WDR12/YTM1 family.</text>
</comment>
<sequence length="425" mass="46699">MPGPISDVATTCNVKFFTNLPEKVPDQTLAVPSTLTTEGFRELVNHVLNQDPPVAYDFLINSEYLETSLSQYIESHGLTAESVINVEYVLSFPAPEEGPTVNHPDWIACVRTSQDGAIMTGCYDNVIRVWSRSNLSASVCQGTGHTAPVKTIAAMSNDRIISGSKDRSLRLWKRQENDSSLAPIAVGLGHTDAVESVATCPDGSSRWASGGWDACIRLWLLKEDDTDAQRPVKKPRKAKGGKDRKQTSRDLLQMESVCCISDQHTQTVTSLCWPHPTALYSTSWDRTMMQWDASQGSHVRTWNIPDAASCMAFNDTSNLIAVGHSDRVVRLYDPRAASETTVKTTLRGHSLWVVGVAWRPQDPYHVVSCSHDRTLRIWDVRATSPLHTLRAESDAEGGKTLAVDWSADGLIACGGTDGQLRLHNA</sequence>
<name>A0A0G4IKJ1_PLABS</name>
<evidence type="ECO:0000256" key="4">
    <source>
        <dbReference type="ARBA" id="ARBA00022737"/>
    </source>
</evidence>
<keyword evidence="1 6" id="KW-0690">Ribosome biogenesis</keyword>
<dbReference type="InterPro" id="IPR012972">
    <property type="entry name" value="NLE"/>
</dbReference>
<dbReference type="InterPro" id="IPR015943">
    <property type="entry name" value="WD40/YVTN_repeat-like_dom_sf"/>
</dbReference>
<dbReference type="AlphaFoldDB" id="A0A0G4IKJ1"/>
<dbReference type="Proteomes" id="UP000039324">
    <property type="component" value="Unassembled WGS sequence"/>
</dbReference>
<evidence type="ECO:0000256" key="8">
    <source>
        <dbReference type="SAM" id="MobiDB-lite"/>
    </source>
</evidence>
<dbReference type="PROSITE" id="PS50294">
    <property type="entry name" value="WD_REPEATS_REGION"/>
    <property type="match status" value="2"/>
</dbReference>
<evidence type="ECO:0000256" key="5">
    <source>
        <dbReference type="ARBA" id="ARBA00023242"/>
    </source>
</evidence>
<dbReference type="EMBL" id="CDSF01000024">
    <property type="protein sequence ID" value="CEO95602.1"/>
    <property type="molecule type" value="Genomic_DNA"/>
</dbReference>
<evidence type="ECO:0000259" key="9">
    <source>
        <dbReference type="Pfam" id="PF08154"/>
    </source>
</evidence>
<keyword evidence="5 6" id="KW-0539">Nucleus</keyword>
<keyword evidence="4" id="KW-0677">Repeat</keyword>
<accession>A0A0G4IKJ1</accession>
<dbReference type="PROSITE" id="PS00678">
    <property type="entry name" value="WD_REPEATS_1"/>
    <property type="match status" value="1"/>
</dbReference>
<reference evidence="10 11" key="1">
    <citation type="submission" date="2015-02" db="EMBL/GenBank/DDBJ databases">
        <authorList>
            <person name="Chooi Y.-H."/>
        </authorList>
    </citation>
    <scope>NUCLEOTIDE SEQUENCE [LARGE SCALE GENOMIC DNA]</scope>
    <source>
        <strain evidence="10">E3</strain>
    </source>
</reference>
<dbReference type="SMART" id="SM00320">
    <property type="entry name" value="WD40"/>
    <property type="match status" value="7"/>
</dbReference>